<dbReference type="Proteomes" id="UP000618445">
    <property type="component" value="Unassembled WGS sequence"/>
</dbReference>
<protein>
    <submittedName>
        <fullName evidence="8">Rne/Rng family ribonuclease</fullName>
    </submittedName>
</protein>
<dbReference type="CDD" id="cd04453">
    <property type="entry name" value="S1_RNase_E"/>
    <property type="match status" value="1"/>
</dbReference>
<evidence type="ECO:0000256" key="1">
    <source>
        <dbReference type="ARBA" id="ARBA00001946"/>
    </source>
</evidence>
<feature type="compositionally biased region" description="Basic and acidic residues" evidence="6">
    <location>
        <begin position="475"/>
        <end position="487"/>
    </location>
</feature>
<feature type="compositionally biased region" description="Basic and acidic residues" evidence="6">
    <location>
        <begin position="721"/>
        <end position="732"/>
    </location>
</feature>
<dbReference type="PANTHER" id="PTHR30001">
    <property type="entry name" value="RIBONUCLEASE"/>
    <property type="match status" value="1"/>
</dbReference>
<feature type="region of interest" description="Disordered" evidence="6">
    <location>
        <begin position="711"/>
        <end position="753"/>
    </location>
</feature>
<sequence>MPKQIIIAEQYRIAAVFSEDQIEEIVVAAGTHQVGDVYLGVVENVLTSIDAAFVNIGDGDRNGFIHITDLGPLKMRRSSGSISDLVVPQQRVLVQVMKEPTGNKGPRLTGNISLPGRYVVLLPFGRGVNLSRRIRSEAERNRLRALAILVKPAGMGILVRTEADGMPEEQIIEDLDNLQRQWEGIQQDVATTRQPTLLDRERDFVQRVLRDLYSTEVNRIVTDTSDGLRRIKQHLLGWADGKIPSGLMLDHHRERTPILEYFRVNAGIREALKPRVDLPSGGYIIIEPTEALTVIDVNSGSFTKSQTSRETVLWTNCEAAVEIARQIRLRNIAGVIVVDFIDMDTRRDQLQLLEHFNKALRADKSRPQIAQLTELGLVELTRKRQGQSIYELFGRPCSTCGGLGHLMHLPGEAAGQPVDATSRTWESKQSNQLDFTSEYEDGDSELGGGLEPNLVNHPSYQERGNLRRRGKRAMLNKDPRESREPEKVIPADVRSRFEPRIEPLVEPRFEPRIEREVVVDRSVPTKLSLPNISTAKAIAEPSEELVEVIEAAPVVTPDLPERPNKREIRTKVIEPPEVIVVEMTEEEQDVYSQIGVSPLVLLDREVKDPRNVIVTVALPGQAPKIANNIGNLRSRAESVTESRSDSGFESNTEVNLSVEQEEQFAESLDEQEIIETPTEPITINPVISPVISPVKNGISNGVILRVNRAQSTDSLDNEENLDSRSESSDTSKEFVPIQSPEASRRKRSSATQP</sequence>
<dbReference type="InterPro" id="IPR003029">
    <property type="entry name" value="S1_domain"/>
</dbReference>
<evidence type="ECO:0000256" key="4">
    <source>
        <dbReference type="ARBA" id="ARBA00022842"/>
    </source>
</evidence>
<organism evidence="8 9">
    <name type="scientific">Phormidium tenue FACHB-1050</name>
    <dbReference type="NCBI Taxonomy" id="2692857"/>
    <lineage>
        <taxon>Bacteria</taxon>
        <taxon>Bacillati</taxon>
        <taxon>Cyanobacteriota</taxon>
        <taxon>Cyanophyceae</taxon>
        <taxon>Oscillatoriophycideae</taxon>
        <taxon>Oscillatoriales</taxon>
        <taxon>Oscillatoriaceae</taxon>
        <taxon>Phormidium</taxon>
    </lineage>
</organism>
<keyword evidence="4" id="KW-0460">Magnesium</keyword>
<proteinExistence type="predicted"/>
<evidence type="ECO:0000256" key="3">
    <source>
        <dbReference type="ARBA" id="ARBA00022801"/>
    </source>
</evidence>
<evidence type="ECO:0000256" key="5">
    <source>
        <dbReference type="ARBA" id="ARBA00022884"/>
    </source>
</evidence>
<keyword evidence="3" id="KW-0378">Hydrolase</keyword>
<accession>A0ABR8C858</accession>
<comment type="cofactor">
    <cofactor evidence="1">
        <name>Mg(2+)</name>
        <dbReference type="ChEBI" id="CHEBI:18420"/>
    </cofactor>
</comment>
<dbReference type="PANTHER" id="PTHR30001:SF0">
    <property type="entry name" value="RIBONUCLEASE G"/>
    <property type="match status" value="1"/>
</dbReference>
<dbReference type="RefSeq" id="WP_190576953.1">
    <property type="nucleotide sequence ID" value="NZ_CAWPQU010000045.1"/>
</dbReference>
<dbReference type="PROSITE" id="PS50126">
    <property type="entry name" value="S1"/>
    <property type="match status" value="1"/>
</dbReference>
<dbReference type="InterPro" id="IPR012340">
    <property type="entry name" value="NA-bd_OB-fold"/>
</dbReference>
<gene>
    <name evidence="8" type="ORF">H6G05_05295</name>
</gene>
<feature type="compositionally biased region" description="Basic and acidic residues" evidence="6">
    <location>
        <begin position="636"/>
        <end position="646"/>
    </location>
</feature>
<feature type="region of interest" description="Disordered" evidence="6">
    <location>
        <begin position="636"/>
        <end position="656"/>
    </location>
</feature>
<keyword evidence="5" id="KW-0694">RNA-binding</keyword>
<feature type="compositionally biased region" description="Polar residues" evidence="6">
    <location>
        <begin position="647"/>
        <end position="656"/>
    </location>
</feature>
<dbReference type="NCBIfam" id="TIGR00757">
    <property type="entry name" value="RNaseEG"/>
    <property type="match status" value="1"/>
</dbReference>
<feature type="domain" description="S1 motif" evidence="7">
    <location>
        <begin position="35"/>
        <end position="117"/>
    </location>
</feature>
<evidence type="ECO:0000313" key="8">
    <source>
        <dbReference type="EMBL" id="MBD2316260.1"/>
    </source>
</evidence>
<dbReference type="Pfam" id="PF10150">
    <property type="entry name" value="RNase_E_G"/>
    <property type="match status" value="1"/>
</dbReference>
<dbReference type="SUPFAM" id="SSF50249">
    <property type="entry name" value="Nucleic acid-binding proteins"/>
    <property type="match status" value="1"/>
</dbReference>
<evidence type="ECO:0000313" key="9">
    <source>
        <dbReference type="Proteomes" id="UP000618445"/>
    </source>
</evidence>
<reference evidence="8 9" key="1">
    <citation type="journal article" date="2020" name="ISME J.">
        <title>Comparative genomics reveals insights into cyanobacterial evolution and habitat adaptation.</title>
        <authorList>
            <person name="Chen M.Y."/>
            <person name="Teng W.K."/>
            <person name="Zhao L."/>
            <person name="Hu C.X."/>
            <person name="Zhou Y.K."/>
            <person name="Han B.P."/>
            <person name="Song L.R."/>
            <person name="Shu W.S."/>
        </authorList>
    </citation>
    <scope>NUCLEOTIDE SEQUENCE [LARGE SCALE GENOMIC DNA]</scope>
    <source>
        <strain evidence="8 9">FACHB-1050</strain>
    </source>
</reference>
<dbReference type="Gene3D" id="2.40.50.140">
    <property type="entry name" value="Nucleic acid-binding proteins"/>
    <property type="match status" value="1"/>
</dbReference>
<dbReference type="InterPro" id="IPR004659">
    <property type="entry name" value="RNase_E/G"/>
</dbReference>
<dbReference type="EMBL" id="JACJQY010000005">
    <property type="protein sequence ID" value="MBD2316260.1"/>
    <property type="molecule type" value="Genomic_DNA"/>
</dbReference>
<keyword evidence="9" id="KW-1185">Reference proteome</keyword>
<keyword evidence="2" id="KW-0479">Metal-binding</keyword>
<feature type="region of interest" description="Disordered" evidence="6">
    <location>
        <begin position="440"/>
        <end position="487"/>
    </location>
</feature>
<comment type="caution">
    <text evidence="8">The sequence shown here is derived from an EMBL/GenBank/DDBJ whole genome shotgun (WGS) entry which is preliminary data.</text>
</comment>
<evidence type="ECO:0000256" key="2">
    <source>
        <dbReference type="ARBA" id="ARBA00022723"/>
    </source>
</evidence>
<dbReference type="InterPro" id="IPR019307">
    <property type="entry name" value="RNA-bd_AU-1/RNase_E/G"/>
</dbReference>
<name>A0ABR8C858_9CYAN</name>
<evidence type="ECO:0000259" key="7">
    <source>
        <dbReference type="PROSITE" id="PS50126"/>
    </source>
</evidence>
<feature type="compositionally biased region" description="Basic residues" evidence="6">
    <location>
        <begin position="744"/>
        <end position="753"/>
    </location>
</feature>
<dbReference type="SMART" id="SM00316">
    <property type="entry name" value="S1"/>
    <property type="match status" value="1"/>
</dbReference>
<evidence type="ECO:0000256" key="6">
    <source>
        <dbReference type="SAM" id="MobiDB-lite"/>
    </source>
</evidence>